<reference evidence="1 2" key="1">
    <citation type="submission" date="2014-07" db="EMBL/GenBank/DDBJ databases">
        <title>Draft genome sequence of Thalassospira xianhensis P-4 (MCCC 1A02616).</title>
        <authorList>
            <person name="Lai Q."/>
            <person name="Shao Z."/>
        </authorList>
    </citation>
    <scope>NUCLEOTIDE SEQUENCE [LARGE SCALE GENOMIC DNA]</scope>
    <source>
        <strain evidence="1 2">MCCC 1A02616</strain>
    </source>
</reference>
<protein>
    <submittedName>
        <fullName evidence="1">Uncharacterized protein</fullName>
    </submittedName>
</protein>
<evidence type="ECO:0000313" key="1">
    <source>
        <dbReference type="EMBL" id="RCK04282.1"/>
    </source>
</evidence>
<evidence type="ECO:0000313" key="2">
    <source>
        <dbReference type="Proteomes" id="UP000252419"/>
    </source>
</evidence>
<dbReference type="Proteomes" id="UP000252419">
    <property type="component" value="Unassembled WGS sequence"/>
</dbReference>
<proteinExistence type="predicted"/>
<comment type="caution">
    <text evidence="1">The sequence shown here is derived from an EMBL/GenBank/DDBJ whole genome shotgun (WGS) entry which is preliminary data.</text>
</comment>
<gene>
    <name evidence="1" type="ORF">TH5_20650</name>
</gene>
<sequence length="79" mass="9144">MMVADHYRGFQNPVQDRCIADFRLSFYRTRTSSFAYGNAMSLRRPEQIIIRMIFPHTGFSFGRLPIDGGIRKIGFIISP</sequence>
<organism evidence="1 2">
    <name type="scientific">Thalassospira xianhensis MCCC 1A02616</name>
    <dbReference type="NCBI Taxonomy" id="1177929"/>
    <lineage>
        <taxon>Bacteria</taxon>
        <taxon>Pseudomonadati</taxon>
        <taxon>Pseudomonadota</taxon>
        <taxon>Alphaproteobacteria</taxon>
        <taxon>Rhodospirillales</taxon>
        <taxon>Thalassospiraceae</taxon>
        <taxon>Thalassospira</taxon>
    </lineage>
</organism>
<name>A0A367UB77_9PROT</name>
<dbReference type="AlphaFoldDB" id="A0A367UB77"/>
<dbReference type="EMBL" id="JPWA01000033">
    <property type="protein sequence ID" value="RCK04282.1"/>
    <property type="molecule type" value="Genomic_DNA"/>
</dbReference>
<accession>A0A367UB77</accession>
<keyword evidence="2" id="KW-1185">Reference proteome</keyword>